<feature type="domain" description="Xaa-Pro dipeptidyl-peptidase C-terminal" evidence="3">
    <location>
        <begin position="287"/>
        <end position="524"/>
    </location>
</feature>
<dbReference type="SUPFAM" id="SSF49785">
    <property type="entry name" value="Galactose-binding domain-like"/>
    <property type="match status" value="1"/>
</dbReference>
<dbReference type="InterPro" id="IPR008979">
    <property type="entry name" value="Galactose-bd-like_sf"/>
</dbReference>
<dbReference type="InterPro" id="IPR013736">
    <property type="entry name" value="Xaa-Pro_dipept_C"/>
</dbReference>
<dbReference type="SMART" id="SM00939">
    <property type="entry name" value="PepX_C"/>
    <property type="match status" value="1"/>
</dbReference>
<keyword evidence="5" id="KW-1185">Reference proteome</keyword>
<reference evidence="4 5" key="1">
    <citation type="journal article" date="2019" name="Int. J. Syst. Evol. Microbiol.">
        <title>The Global Catalogue of Microorganisms (GCM) 10K type strain sequencing project: providing services to taxonomists for standard genome sequencing and annotation.</title>
        <authorList>
            <consortium name="The Broad Institute Genomics Platform"/>
            <consortium name="The Broad Institute Genome Sequencing Center for Infectious Disease"/>
            <person name="Wu L."/>
            <person name="Ma J."/>
        </authorList>
    </citation>
    <scope>NUCLEOTIDE SEQUENCE [LARGE SCALE GENOMIC DNA]</scope>
    <source>
        <strain evidence="4 5">JCM 13250</strain>
    </source>
</reference>
<dbReference type="InterPro" id="IPR029058">
    <property type="entry name" value="AB_hydrolase_fold"/>
</dbReference>
<dbReference type="InterPro" id="IPR005674">
    <property type="entry name" value="CocE/Ser_esterase"/>
</dbReference>
<dbReference type="EMBL" id="BAAALT010000082">
    <property type="protein sequence ID" value="GAA1806205.1"/>
    <property type="molecule type" value="Genomic_DNA"/>
</dbReference>
<evidence type="ECO:0000256" key="1">
    <source>
        <dbReference type="ARBA" id="ARBA00022801"/>
    </source>
</evidence>
<dbReference type="GO" id="GO:0016787">
    <property type="term" value="F:hydrolase activity"/>
    <property type="evidence" value="ECO:0007669"/>
    <property type="project" value="UniProtKB-KW"/>
</dbReference>
<dbReference type="Gene3D" id="1.10.3020.10">
    <property type="entry name" value="alpha-amino acid ester hydrolase ( Helical cap domain)"/>
    <property type="match status" value="1"/>
</dbReference>
<sequence length="530" mass="57525">MRRKLRVPMDDGVDLIADLYVPTGAVDPPLPTIVVRSPYGRDAGLTHAPELAREGFTVLVQSCRGTCGSGGTFVPQLDEQRDGMATHRWVRRQPWFTGTVATFGESYLGYTQWAVAGRMRREDPDNAPDALCLNVTMPDFGAFTWDNGAFSLGNALGWSRMMDLKGLRGVLVRARLALRPDRKLAAAFDTLPLSRGDAVVAGRPISWYQDWLAHEKLTDEYWTRQSHAASVPDVTAPVYMATGWYDIFLPWQLRTYAQLVAAGRPPRLTIGPWGHASAQNPFVVESVAFLKEHFAGVPGTREAPVRAFLTGAGQWHDLPAWPPPGTATRPWHLHESGLLDPALPGGGSTRYTYDPDQPTPAVGGPGLGADAGPVDNSAHERRPDVTVFRSAPLERAVVIAGEPVARIRFRSTAASADVFVRVCDVHPDGRSMTVCDGIRRIGSVGTSATDPRPDDDGFVEVEVPLWPSFHEFAAGHRIGVQVSSGAHPRYARNPGTGQPAATAAVTVRAEQEISHGTGHPSRIDLPIRES</sequence>
<feature type="compositionally biased region" description="Basic and acidic residues" evidence="2">
    <location>
        <begin position="521"/>
        <end position="530"/>
    </location>
</feature>
<comment type="caution">
    <text evidence="4">The sequence shown here is derived from an EMBL/GenBank/DDBJ whole genome shotgun (WGS) entry which is preliminary data.</text>
</comment>
<dbReference type="Gene3D" id="2.60.120.260">
    <property type="entry name" value="Galactose-binding domain-like"/>
    <property type="match status" value="1"/>
</dbReference>
<dbReference type="Pfam" id="PF02129">
    <property type="entry name" value="Peptidase_S15"/>
    <property type="match status" value="1"/>
</dbReference>
<dbReference type="InterPro" id="IPR000383">
    <property type="entry name" value="Xaa-Pro-like_dom"/>
</dbReference>
<dbReference type="Proteomes" id="UP001500218">
    <property type="component" value="Unassembled WGS sequence"/>
</dbReference>
<dbReference type="Pfam" id="PF08530">
    <property type="entry name" value="PepX_C"/>
    <property type="match status" value="1"/>
</dbReference>
<evidence type="ECO:0000259" key="3">
    <source>
        <dbReference type="SMART" id="SM00939"/>
    </source>
</evidence>
<organism evidence="4 5">
    <name type="scientific">Luedemannella flava</name>
    <dbReference type="NCBI Taxonomy" id="349316"/>
    <lineage>
        <taxon>Bacteria</taxon>
        <taxon>Bacillati</taxon>
        <taxon>Actinomycetota</taxon>
        <taxon>Actinomycetes</taxon>
        <taxon>Micromonosporales</taxon>
        <taxon>Micromonosporaceae</taxon>
        <taxon>Luedemannella</taxon>
    </lineage>
</organism>
<evidence type="ECO:0000256" key="2">
    <source>
        <dbReference type="SAM" id="MobiDB-lite"/>
    </source>
</evidence>
<dbReference type="NCBIfam" id="TIGR00976">
    <property type="entry name" value="CocE_NonD"/>
    <property type="match status" value="1"/>
</dbReference>
<evidence type="ECO:0000313" key="4">
    <source>
        <dbReference type="EMBL" id="GAA1806205.1"/>
    </source>
</evidence>
<accession>A0ABN2M1N6</accession>
<gene>
    <name evidence="4" type="ORF">GCM10009682_30120</name>
</gene>
<feature type="region of interest" description="Disordered" evidence="2">
    <location>
        <begin position="511"/>
        <end position="530"/>
    </location>
</feature>
<keyword evidence="1 4" id="KW-0378">Hydrolase</keyword>
<evidence type="ECO:0000313" key="5">
    <source>
        <dbReference type="Proteomes" id="UP001500218"/>
    </source>
</evidence>
<dbReference type="SUPFAM" id="SSF53474">
    <property type="entry name" value="alpha/beta-Hydrolases"/>
    <property type="match status" value="1"/>
</dbReference>
<name>A0ABN2M1N6_9ACTN</name>
<proteinExistence type="predicted"/>
<protein>
    <submittedName>
        <fullName evidence="4">CocE/NonD family hydrolase</fullName>
    </submittedName>
</protein>
<dbReference type="Gene3D" id="3.40.50.1820">
    <property type="entry name" value="alpha/beta hydrolase"/>
    <property type="match status" value="1"/>
</dbReference>